<dbReference type="EMBL" id="CALOZG010000005">
    <property type="protein sequence ID" value="CAH4028956.1"/>
    <property type="molecule type" value="Genomic_DNA"/>
</dbReference>
<reference evidence="2" key="1">
    <citation type="submission" date="2022-05" db="EMBL/GenBank/DDBJ databases">
        <authorList>
            <person name="Okamura Y."/>
        </authorList>
    </citation>
    <scope>NUCLEOTIDE SEQUENCE</scope>
</reference>
<dbReference type="AlphaFoldDB" id="A0A9P0TGR2"/>
<proteinExistence type="predicted"/>
<evidence type="ECO:0000313" key="3">
    <source>
        <dbReference type="Proteomes" id="UP001152562"/>
    </source>
</evidence>
<dbReference type="Proteomes" id="UP001152562">
    <property type="component" value="Unassembled WGS sequence"/>
</dbReference>
<gene>
    <name evidence="2" type="ORF">PIBRA_LOCUS5747</name>
</gene>
<accession>A0A9P0TGR2</accession>
<sequence length="94" mass="11151">MFRRRAIEHCHESSGFASVFTQRVRLRARRGPLKQRDSGVATRSHISTRPRRLSRPRAETRTRTSKVVGDFFHRHREFYQSGDRFDLWLLSPAL</sequence>
<protein>
    <submittedName>
        <fullName evidence="2">Uncharacterized protein</fullName>
    </submittedName>
</protein>
<evidence type="ECO:0000256" key="1">
    <source>
        <dbReference type="SAM" id="MobiDB-lite"/>
    </source>
</evidence>
<feature type="compositionally biased region" description="Basic residues" evidence="1">
    <location>
        <begin position="46"/>
        <end position="55"/>
    </location>
</feature>
<organism evidence="2 3">
    <name type="scientific">Pieris brassicae</name>
    <name type="common">White butterfly</name>
    <name type="synonym">Large white butterfly</name>
    <dbReference type="NCBI Taxonomy" id="7116"/>
    <lineage>
        <taxon>Eukaryota</taxon>
        <taxon>Metazoa</taxon>
        <taxon>Ecdysozoa</taxon>
        <taxon>Arthropoda</taxon>
        <taxon>Hexapoda</taxon>
        <taxon>Insecta</taxon>
        <taxon>Pterygota</taxon>
        <taxon>Neoptera</taxon>
        <taxon>Endopterygota</taxon>
        <taxon>Lepidoptera</taxon>
        <taxon>Glossata</taxon>
        <taxon>Ditrysia</taxon>
        <taxon>Papilionoidea</taxon>
        <taxon>Pieridae</taxon>
        <taxon>Pierinae</taxon>
        <taxon>Pieris</taxon>
    </lineage>
</organism>
<evidence type="ECO:0000313" key="2">
    <source>
        <dbReference type="EMBL" id="CAH4028956.1"/>
    </source>
</evidence>
<feature type="region of interest" description="Disordered" evidence="1">
    <location>
        <begin position="31"/>
        <end position="61"/>
    </location>
</feature>
<comment type="caution">
    <text evidence="2">The sequence shown here is derived from an EMBL/GenBank/DDBJ whole genome shotgun (WGS) entry which is preliminary data.</text>
</comment>
<keyword evidence="3" id="KW-1185">Reference proteome</keyword>
<name>A0A9P0TGR2_PIEBR</name>